<proteinExistence type="inferred from homology"/>
<dbReference type="Gene3D" id="3.90.870.10">
    <property type="entry name" value="DHBP synthase"/>
    <property type="match status" value="1"/>
</dbReference>
<evidence type="ECO:0000256" key="11">
    <source>
        <dbReference type="ARBA" id="ARBA00048366"/>
    </source>
</evidence>
<evidence type="ECO:0000256" key="9">
    <source>
        <dbReference type="ARBA" id="ARBA00022840"/>
    </source>
</evidence>
<evidence type="ECO:0000256" key="2">
    <source>
        <dbReference type="ARBA" id="ARBA00007663"/>
    </source>
</evidence>
<comment type="catalytic activity">
    <reaction evidence="11">
        <text>L-threonine + hydrogencarbonate + ATP = L-threonylcarbamoyladenylate + diphosphate + H2O</text>
        <dbReference type="Rhea" id="RHEA:36407"/>
        <dbReference type="ChEBI" id="CHEBI:15377"/>
        <dbReference type="ChEBI" id="CHEBI:17544"/>
        <dbReference type="ChEBI" id="CHEBI:30616"/>
        <dbReference type="ChEBI" id="CHEBI:33019"/>
        <dbReference type="ChEBI" id="CHEBI:57926"/>
        <dbReference type="ChEBI" id="CHEBI:73682"/>
        <dbReference type="EC" id="2.7.7.87"/>
    </reaction>
</comment>
<evidence type="ECO:0000256" key="4">
    <source>
        <dbReference type="ARBA" id="ARBA00022490"/>
    </source>
</evidence>
<reference evidence="14 15" key="1">
    <citation type="submission" date="2021-08" db="EMBL/GenBank/DDBJ databases">
        <title>Whole genome sequence of novel Actinomyces species strain MAS-1.</title>
        <authorList>
            <person name="Saito M."/>
            <person name="Kuwahara N."/>
            <person name="Takizawa T."/>
            <person name="Gotouda H."/>
            <person name="Ochiai T."/>
        </authorList>
    </citation>
    <scope>NUCLEOTIDE SEQUENCE [LARGE SCALE GENOMIC DNA]</scope>
    <source>
        <strain evidence="14 15">MAS-1</strain>
    </source>
</reference>
<dbReference type="EMBL" id="AP025017">
    <property type="protein sequence ID" value="BDA64942.1"/>
    <property type="molecule type" value="Genomic_DNA"/>
</dbReference>
<dbReference type="PANTHER" id="PTHR17490">
    <property type="entry name" value="SUA5"/>
    <property type="match status" value="1"/>
</dbReference>
<keyword evidence="8" id="KW-0547">Nucleotide-binding</keyword>
<evidence type="ECO:0000313" key="14">
    <source>
        <dbReference type="EMBL" id="BDA64942.1"/>
    </source>
</evidence>
<organism evidence="14 15">
    <name type="scientific">Actinomyces capricornis</name>
    <dbReference type="NCBI Taxonomy" id="2755559"/>
    <lineage>
        <taxon>Bacteria</taxon>
        <taxon>Bacillati</taxon>
        <taxon>Actinomycetota</taxon>
        <taxon>Actinomycetes</taxon>
        <taxon>Actinomycetales</taxon>
        <taxon>Actinomycetaceae</taxon>
        <taxon>Actinomyces</taxon>
    </lineage>
</organism>
<evidence type="ECO:0000256" key="7">
    <source>
        <dbReference type="ARBA" id="ARBA00022695"/>
    </source>
</evidence>
<dbReference type="Proteomes" id="UP000824496">
    <property type="component" value="Chromosome"/>
</dbReference>
<evidence type="ECO:0000259" key="13">
    <source>
        <dbReference type="PROSITE" id="PS51163"/>
    </source>
</evidence>
<evidence type="ECO:0000256" key="12">
    <source>
        <dbReference type="SAM" id="MobiDB-lite"/>
    </source>
</evidence>
<evidence type="ECO:0000256" key="1">
    <source>
        <dbReference type="ARBA" id="ARBA00004496"/>
    </source>
</evidence>
<accession>A0ABN6K6S9</accession>
<evidence type="ECO:0000256" key="8">
    <source>
        <dbReference type="ARBA" id="ARBA00022741"/>
    </source>
</evidence>
<dbReference type="EC" id="2.7.7.87" evidence="3"/>
<keyword evidence="7" id="KW-0548">Nucleotidyltransferase</keyword>
<evidence type="ECO:0000256" key="6">
    <source>
        <dbReference type="ARBA" id="ARBA00022694"/>
    </source>
</evidence>
<dbReference type="InterPro" id="IPR006070">
    <property type="entry name" value="Sua5-like_dom"/>
</dbReference>
<keyword evidence="6" id="KW-0819">tRNA processing</keyword>
<dbReference type="InterPro" id="IPR050156">
    <property type="entry name" value="TC-AMP_synthase_SUA5"/>
</dbReference>
<feature type="domain" description="YrdC-like" evidence="13">
    <location>
        <begin position="17"/>
        <end position="231"/>
    </location>
</feature>
<dbReference type="PANTHER" id="PTHR17490:SF16">
    <property type="entry name" value="THREONYLCARBAMOYL-AMP SYNTHASE"/>
    <property type="match status" value="1"/>
</dbReference>
<keyword evidence="15" id="KW-1185">Reference proteome</keyword>
<evidence type="ECO:0000256" key="3">
    <source>
        <dbReference type="ARBA" id="ARBA00012584"/>
    </source>
</evidence>
<dbReference type="SUPFAM" id="SSF55821">
    <property type="entry name" value="YrdC/RibB"/>
    <property type="match status" value="1"/>
</dbReference>
<name>A0ABN6K6S9_9ACTO</name>
<dbReference type="Pfam" id="PF01300">
    <property type="entry name" value="Sua5_yciO_yrdC"/>
    <property type="match status" value="1"/>
</dbReference>
<comment type="subcellular location">
    <subcellularLocation>
        <location evidence="1">Cytoplasm</location>
    </subcellularLocation>
</comment>
<evidence type="ECO:0000256" key="5">
    <source>
        <dbReference type="ARBA" id="ARBA00022679"/>
    </source>
</evidence>
<dbReference type="InterPro" id="IPR017945">
    <property type="entry name" value="DHBP_synth_RibB-like_a/b_dom"/>
</dbReference>
<feature type="region of interest" description="Disordered" evidence="12">
    <location>
        <begin position="167"/>
        <end position="189"/>
    </location>
</feature>
<gene>
    <name evidence="14" type="ORF">MANAM107_17760</name>
</gene>
<feature type="region of interest" description="Disordered" evidence="12">
    <location>
        <begin position="242"/>
        <end position="276"/>
    </location>
</feature>
<protein>
    <recommendedName>
        <fullName evidence="10">L-threonylcarbamoyladenylate synthase</fullName>
        <ecNumber evidence="3">2.7.7.87</ecNumber>
    </recommendedName>
    <alternativeName>
        <fullName evidence="10">L-threonylcarbamoyladenylate synthase</fullName>
    </alternativeName>
</protein>
<evidence type="ECO:0000256" key="10">
    <source>
        <dbReference type="ARBA" id="ARBA00029774"/>
    </source>
</evidence>
<keyword evidence="5" id="KW-0808">Transferase</keyword>
<evidence type="ECO:0000313" key="15">
    <source>
        <dbReference type="Proteomes" id="UP000824496"/>
    </source>
</evidence>
<dbReference type="NCBIfam" id="TIGR00057">
    <property type="entry name" value="L-threonylcarbamoyladenylate synthase"/>
    <property type="match status" value="1"/>
</dbReference>
<sequence length="276" mass="28003">MSPPSEPIRPTASPAPDPRLLHTVEHLAQDGLVILPTDTVYGIGCAARSAHAVGRLLAAKGRGRSMPPPVLVSGPADLKAVVDELPEAARTLISTFWPGPLTLVLDAAPDLSWDLGETGGTIAVRMPDHPLTLQLLRAAGPLAVTSANRTGAPPATSAAEARAAFSGRVRSAGSPDPQSPQDAESCGAQASPCRDILLLDGGSTPGPLPSTIVDLSGPHAQTPVILREGVLDARLVQEIAAAPPSAPSASGTPIPPEATAAPSAADTPLRTEEAIE</sequence>
<dbReference type="PROSITE" id="PS51163">
    <property type="entry name" value="YRDC"/>
    <property type="match status" value="1"/>
</dbReference>
<keyword evidence="4" id="KW-0963">Cytoplasm</keyword>
<comment type="similarity">
    <text evidence="2">Belongs to the SUA5 family.</text>
</comment>
<keyword evidence="9" id="KW-0067">ATP-binding</keyword>